<organism evidence="3 4">
    <name type="scientific">Sphingomonas aerolata</name>
    <dbReference type="NCBI Taxonomy" id="185951"/>
    <lineage>
        <taxon>Bacteria</taxon>
        <taxon>Pseudomonadati</taxon>
        <taxon>Pseudomonadota</taxon>
        <taxon>Alphaproteobacteria</taxon>
        <taxon>Sphingomonadales</taxon>
        <taxon>Sphingomonadaceae</taxon>
        <taxon>Sphingomonas</taxon>
    </lineage>
</organism>
<keyword evidence="4" id="KW-1185">Reference proteome</keyword>
<dbReference type="Proteomes" id="UP000240996">
    <property type="component" value="Unassembled WGS sequence"/>
</dbReference>
<feature type="region of interest" description="Disordered" evidence="1">
    <location>
        <begin position="142"/>
        <end position="170"/>
    </location>
</feature>
<comment type="caution">
    <text evidence="3">The sequence shown here is derived from an EMBL/GenBank/DDBJ whole genome shotgun (WGS) entry which is preliminary data.</text>
</comment>
<name>A0A2T4YRW4_9SPHN</name>
<feature type="compositionally biased region" description="Polar residues" evidence="1">
    <location>
        <begin position="1"/>
        <end position="12"/>
    </location>
</feature>
<keyword evidence="2" id="KW-1133">Transmembrane helix</keyword>
<accession>A0A2T4YRW4</accession>
<evidence type="ECO:0000313" key="3">
    <source>
        <dbReference type="EMBL" id="PTM46251.1"/>
    </source>
</evidence>
<keyword evidence="2" id="KW-0472">Membrane</keyword>
<proteinExistence type="predicted"/>
<reference evidence="3 4" key="1">
    <citation type="submission" date="2018-04" db="EMBL/GenBank/DDBJ databases">
        <title>Genomic Encyclopedia of Type Strains, Phase III (KMG-III): the genomes of soil and plant-associated and newly described type strains.</title>
        <authorList>
            <person name="Whitman W."/>
        </authorList>
    </citation>
    <scope>NUCLEOTIDE SEQUENCE [LARGE SCALE GENOMIC DNA]</scope>
    <source>
        <strain evidence="3 4">NW12</strain>
    </source>
</reference>
<feature type="compositionally biased region" description="Pro residues" evidence="1">
    <location>
        <begin position="19"/>
        <end position="28"/>
    </location>
</feature>
<gene>
    <name evidence="3" type="ORF">C8J24_2491</name>
</gene>
<sequence length="230" mass="24697">MASSESPSTATRSAEALPDDPPLQPPAIEPADREYLVAASTIPGSHYGARIGSNAALWALANQRQDIDKRLSVLTARNQRSIRTARYSAIAAVVLGIMSTVGAAYYTRQADPRPALVKAPVAQTPKAPIAPPVRPQPAAISTAVPAEGGNTPVAPKANAAPSQAGASMPKKARRLLPAKRKVRRARARSSRWIAQPLHGAALRRALIADRKRTRELNQAQLRKLTRRRRD</sequence>
<evidence type="ECO:0000256" key="1">
    <source>
        <dbReference type="SAM" id="MobiDB-lite"/>
    </source>
</evidence>
<evidence type="ECO:0000313" key="4">
    <source>
        <dbReference type="Proteomes" id="UP000240996"/>
    </source>
</evidence>
<dbReference type="RefSeq" id="WP_146163680.1">
    <property type="nucleotide sequence ID" value="NZ_PZZN01000002.1"/>
</dbReference>
<keyword evidence="2" id="KW-0812">Transmembrane</keyword>
<evidence type="ECO:0000256" key="2">
    <source>
        <dbReference type="SAM" id="Phobius"/>
    </source>
</evidence>
<dbReference type="AlphaFoldDB" id="A0A2T4YRW4"/>
<protein>
    <submittedName>
        <fullName evidence="3">Uncharacterized protein</fullName>
    </submittedName>
</protein>
<dbReference type="EMBL" id="PZZN01000002">
    <property type="protein sequence ID" value="PTM46251.1"/>
    <property type="molecule type" value="Genomic_DNA"/>
</dbReference>
<feature type="transmembrane region" description="Helical" evidence="2">
    <location>
        <begin position="87"/>
        <end position="106"/>
    </location>
</feature>
<feature type="region of interest" description="Disordered" evidence="1">
    <location>
        <begin position="1"/>
        <end position="28"/>
    </location>
</feature>